<dbReference type="Proteomes" id="UP000440578">
    <property type="component" value="Unassembled WGS sequence"/>
</dbReference>
<keyword evidence="3" id="KW-0735">Signal-anchor</keyword>
<sequence length="606" mass="69298">MLLPLVMWTLLMIVRSELDDYSFYEPGAPLRRQFELLEQKPHMMITCTSTTVIGELKYRLTPPAPEPDSAPPWVVYRLSEPPESGDRSADPCPTLQRCLGHRACAFRFSNEFCGRDPAPGRRKVVHLQYRSLLEAGVRNYLAVTVEERLQPADLVFGLRCPRDRQAAAAAGYHGVCSGQVDDPDRLRQRAAFILATWSCSRCCITGPYVCVYPGRQLELLSLLYDPAHLFVLHVDRRSEPLHRQLEAALARRYPDRDRLRLLPRRRSFATDWGSDKIVRAELEVRNLLHPGERKFVTPEDENRLFAMYGCDGFIFNVSRPSDVRLELKIPIYGHSMWKALDRQFVFYLVHELPHSELARWTLLQRLIIIPDESFFATVLMNSPHRFRAAFSRPYHETVRHVLAPWLESVRVRSDPRQDGHWFGARLNPPVPYLLAGPADLLVELWFHLPSRWTADQYSACDAQPHGDTVSFPGLSLSGDSEPRPVTVRLELWEDQHTLSCSRREVIHWTDSPADPSTGPPPPRRPSHHELSRVVNVSLSCGHLGPGRRTLRLHDDSATDPHWYEVPLLFVSWYSEPEEGSSGDFWQVEDAAPLDELTPESPPATDT</sequence>
<keyword evidence="8" id="KW-1185">Reference proteome</keyword>
<dbReference type="GO" id="GO:0030166">
    <property type="term" value="P:proteoglycan biosynthetic process"/>
    <property type="evidence" value="ECO:0007669"/>
    <property type="project" value="InterPro"/>
</dbReference>
<dbReference type="GO" id="GO:0030158">
    <property type="term" value="F:protein xylosyltransferase activity"/>
    <property type="evidence" value="ECO:0007669"/>
    <property type="project" value="InterPro"/>
</dbReference>
<dbReference type="PANTHER" id="PTHR46025:SF3">
    <property type="entry name" value="XYLOSYLTRANSFERASE OXT"/>
    <property type="match status" value="1"/>
</dbReference>
<comment type="subcellular location">
    <subcellularLocation>
        <location evidence="1">Golgi apparatus membrane</location>
        <topology evidence="1">Single-pass type II membrane protein</topology>
    </subcellularLocation>
</comment>
<evidence type="ECO:0000256" key="2">
    <source>
        <dbReference type="ARBA" id="ARBA00022692"/>
    </source>
</evidence>
<evidence type="ECO:0000256" key="4">
    <source>
        <dbReference type="ARBA" id="ARBA00022989"/>
    </source>
</evidence>
<evidence type="ECO:0000256" key="3">
    <source>
        <dbReference type="ARBA" id="ARBA00022968"/>
    </source>
</evidence>
<dbReference type="InterPro" id="IPR043538">
    <property type="entry name" value="XYLT"/>
</dbReference>
<dbReference type="EMBL" id="VIIS01001967">
    <property type="protein sequence ID" value="KAF0290292.1"/>
    <property type="molecule type" value="Genomic_DNA"/>
</dbReference>
<feature type="region of interest" description="Disordered" evidence="5">
    <location>
        <begin position="507"/>
        <end position="528"/>
    </location>
</feature>
<dbReference type="PANTHER" id="PTHR46025">
    <property type="entry name" value="XYLOSYLTRANSFERASE OXT"/>
    <property type="match status" value="1"/>
</dbReference>
<evidence type="ECO:0000313" key="8">
    <source>
        <dbReference type="Proteomes" id="UP000440578"/>
    </source>
</evidence>
<evidence type="ECO:0000313" key="7">
    <source>
        <dbReference type="EMBL" id="KAF0290292.1"/>
    </source>
</evidence>
<reference evidence="7 8" key="1">
    <citation type="submission" date="2019-07" db="EMBL/GenBank/DDBJ databases">
        <title>Draft genome assembly of a fouling barnacle, Amphibalanus amphitrite (Darwin, 1854): The first reference genome for Thecostraca.</title>
        <authorList>
            <person name="Kim W."/>
        </authorList>
    </citation>
    <scope>NUCLEOTIDE SEQUENCE [LARGE SCALE GENOMIC DNA]</scope>
    <source>
        <strain evidence="7">SNU_AA5</strain>
        <tissue evidence="7">Soma without cirri and trophi</tissue>
    </source>
</reference>
<name>A0A6A4VII3_AMPAM</name>
<keyword evidence="6" id="KW-0732">Signal</keyword>
<dbReference type="GO" id="GO:0000139">
    <property type="term" value="C:Golgi membrane"/>
    <property type="evidence" value="ECO:0007669"/>
    <property type="project" value="UniProtKB-SubCell"/>
</dbReference>
<dbReference type="OrthoDB" id="6285875at2759"/>
<keyword evidence="2" id="KW-0812">Transmembrane</keyword>
<keyword evidence="4" id="KW-1133">Transmembrane helix</keyword>
<protein>
    <recommendedName>
        <fullName evidence="9">Protein xylosyltransferase</fullName>
    </recommendedName>
</protein>
<feature type="signal peptide" evidence="6">
    <location>
        <begin position="1"/>
        <end position="16"/>
    </location>
</feature>
<gene>
    <name evidence="7" type="ORF">FJT64_011506</name>
</gene>
<evidence type="ECO:0000256" key="1">
    <source>
        <dbReference type="ARBA" id="ARBA00004323"/>
    </source>
</evidence>
<keyword evidence="4" id="KW-0472">Membrane</keyword>
<evidence type="ECO:0000256" key="6">
    <source>
        <dbReference type="SAM" id="SignalP"/>
    </source>
</evidence>
<dbReference type="AlphaFoldDB" id="A0A6A4VII3"/>
<feature type="region of interest" description="Disordered" evidence="5">
    <location>
        <begin position="579"/>
        <end position="606"/>
    </location>
</feature>
<evidence type="ECO:0000256" key="5">
    <source>
        <dbReference type="SAM" id="MobiDB-lite"/>
    </source>
</evidence>
<proteinExistence type="predicted"/>
<comment type="caution">
    <text evidence="7">The sequence shown here is derived from an EMBL/GenBank/DDBJ whole genome shotgun (WGS) entry which is preliminary data.</text>
</comment>
<feature type="chain" id="PRO_5025559105" description="Protein xylosyltransferase" evidence="6">
    <location>
        <begin position="17"/>
        <end position="606"/>
    </location>
</feature>
<accession>A0A6A4VII3</accession>
<evidence type="ECO:0008006" key="9">
    <source>
        <dbReference type="Google" id="ProtNLM"/>
    </source>
</evidence>
<organism evidence="7 8">
    <name type="scientific">Amphibalanus amphitrite</name>
    <name type="common">Striped barnacle</name>
    <name type="synonym">Balanus amphitrite</name>
    <dbReference type="NCBI Taxonomy" id="1232801"/>
    <lineage>
        <taxon>Eukaryota</taxon>
        <taxon>Metazoa</taxon>
        <taxon>Ecdysozoa</taxon>
        <taxon>Arthropoda</taxon>
        <taxon>Crustacea</taxon>
        <taxon>Multicrustacea</taxon>
        <taxon>Cirripedia</taxon>
        <taxon>Thoracica</taxon>
        <taxon>Thoracicalcarea</taxon>
        <taxon>Balanomorpha</taxon>
        <taxon>Balanoidea</taxon>
        <taxon>Balanidae</taxon>
        <taxon>Amphibalaninae</taxon>
        <taxon>Amphibalanus</taxon>
    </lineage>
</organism>